<dbReference type="InterPro" id="IPR050485">
    <property type="entry name" value="Proline_metab_enzyme"/>
</dbReference>
<accession>A0AAW0EA22</accession>
<keyword evidence="5 11" id="KW-0560">Oxidoreductase</keyword>
<proteinExistence type="inferred from homology"/>
<feature type="domain" description="Aldehyde dehydrogenase" evidence="12">
    <location>
        <begin position="70"/>
        <end position="518"/>
    </location>
</feature>
<sequence length="1444" mass="158680">MASAQLATFSVPSIENEPMRSYAPGSAERTALQAAISQMQADLPFEVPCIINGKPVKTGKMGSQPMPHDHAKNLCTYHEADSATVAQAIDGALAAKYEWESMPWNDRAAIFLKAADLVSGKYRYKLMAATILGQGKNAWQAEIDAAAELTDFLRFGVKFVQDLYAQQPTKNSAGAWNRVEYRALEGFVLAISPFNFTAIGGNLNATPALVGNVVIWKPSPMATLSSYIVHQIFLEAGVPPSVIQFVPGPPEIVAQQSLKHPLFAALHFTGSTFVFKQLWKDIASNMEVYKGYPKIVGETGGKNFHIVHQSAEIRNAVIQTIRGAFEYQGQKCSALSRLYVSSSVWTGGFKDLLLEEISKIKVGGPDDWSNYMGPVIGRPAFEKIMAYVEKAKQSGGEILAGGTGDDSKGYFVQPTVILTKDPKSVTMVEEIFGPVLTIYVYQDSEYDETLKLIDSTSQYGLTGAIFASERAALIKATNALRNAAGNVYYNEKCTGAVVGQQPFGGGRASGTNDKAGSISIFYRFVSPRSIKENFVGLENYLYPSNFKFLCHRLFRSEVFGLGCSSLNLDVSCDITHQRKKKSPSTGDYIPLPVTDSPQSTRRSRFVRWTLLLTYLLVFHWVVARPAVRWYRESRGGPQELIDHPHRHKKHFLTPKEAESLFLSVPDEDSALAASRLFATKPHRAGSEGDLQTAKDWLTLLQTELGIEQPEAEPIFSAGSPESRDATNLIPHTHRPKAWIDVYYPVMNTPLDRALQVVDKEGQVVWDAELEEVADETDPEAGQYYLDVPTFHGLSAAGDVKGKLIYANYGMKEDYEALVEKGVNFTGAVVICRYGGNFRGLKIKGAQELGAAGVLIYSDLRDDGTVTEANGHLAYPHGPARNADSVQRGSVQFLSMYPGDPTTPGTPAYENSTRTEGENVPKIPSLPISAANAAKLLKLAKEDGNEVRLVNHVDTRVMPIWNTMGVIPGYIKDEVIVVGNHRDAKVMGATDPSSGSASINEVVRGLGALLKKGWKPLRTILICSWDAEEYGLIGSTEWVEDFPEFVDKHVVTYLNLDSSVSGSRFHAAASPSLSHFLRQAALDIPHPTSAGRTLWDARADNGPFGGETLDAESLGATFRVNAVADSLGVSPLGSGSDFTPFLQMIGVASSDAGFGSSEGDAVYHYHSVFDSQRWQEVYGDPGFHRHVAVAKHIGLELVRLSSAIVLPLNTTHYTYELENYLNGIETLALDSSVNVDLAPLRKSIVALQAASHSLDFEKASAEKELRRIIHKILKRHRTLKRKLRKAYCRLKKIFGKECHKFAEEHGCHGAANKFRIGRLPAFLDEQEGLGYETMLGFFLHTEAHDILPGRFPGARLKKVVRRIRTANQKLAGFEKGFISKEGIPEREWYKHLAIAPGKWLGYGATPLPALQEAIQYEKNSTLAQYEAGRLTGLIDKLAKKISYKE</sequence>
<evidence type="ECO:0000256" key="4">
    <source>
        <dbReference type="ARBA" id="ARBA00012884"/>
    </source>
</evidence>
<evidence type="ECO:0000313" key="16">
    <source>
        <dbReference type="EMBL" id="KAK7061959.1"/>
    </source>
</evidence>
<comment type="similarity">
    <text evidence="3 11">Belongs to the aldehyde dehydrogenase family.</text>
</comment>
<dbReference type="PANTHER" id="PTHR42862">
    <property type="entry name" value="DELTA-1-PYRROLINE-5-CARBOXYLATE DEHYDROGENASE 1, ISOFORM A-RELATED"/>
    <property type="match status" value="1"/>
</dbReference>
<protein>
    <recommendedName>
        <fullName evidence="8">L-glutamate gamma-semialdehyde dehydrogenase</fullName>
        <ecNumber evidence="4">1.2.1.88</ecNumber>
    </recommendedName>
    <alternativeName>
        <fullName evidence="8">L-glutamate gamma-semialdehyde dehydrogenase</fullName>
    </alternativeName>
</protein>
<dbReference type="Pfam" id="PF02225">
    <property type="entry name" value="PA"/>
    <property type="match status" value="1"/>
</dbReference>
<dbReference type="Gene3D" id="1.20.930.40">
    <property type="entry name" value="Transferrin receptor-like, dimerisation domain"/>
    <property type="match status" value="1"/>
</dbReference>
<dbReference type="Gene3D" id="3.50.30.30">
    <property type="match status" value="1"/>
</dbReference>
<evidence type="ECO:0000256" key="1">
    <source>
        <dbReference type="ARBA" id="ARBA00004786"/>
    </source>
</evidence>
<dbReference type="FunFam" id="3.40.605.10:FF:000006">
    <property type="entry name" value="1-pyrroline-5-carboxylate dehydrogenase"/>
    <property type="match status" value="1"/>
</dbReference>
<evidence type="ECO:0000259" key="12">
    <source>
        <dbReference type="Pfam" id="PF00171"/>
    </source>
</evidence>
<dbReference type="CDD" id="cd02121">
    <property type="entry name" value="PA_GCPII_like"/>
    <property type="match status" value="1"/>
</dbReference>
<evidence type="ECO:0000256" key="2">
    <source>
        <dbReference type="ARBA" id="ARBA00005634"/>
    </source>
</evidence>
<dbReference type="CDD" id="cd07123">
    <property type="entry name" value="ALDH_F4-17_P5CDH"/>
    <property type="match status" value="1"/>
</dbReference>
<evidence type="ECO:0000259" key="15">
    <source>
        <dbReference type="Pfam" id="PF04389"/>
    </source>
</evidence>
<feature type="domain" description="Transferrin receptor-like dimerisation" evidence="14">
    <location>
        <begin position="1360"/>
        <end position="1440"/>
    </location>
</feature>
<dbReference type="Gene3D" id="3.40.309.10">
    <property type="entry name" value="Aldehyde Dehydrogenase, Chain A, domain 2"/>
    <property type="match status" value="1"/>
</dbReference>
<organism evidence="16 17">
    <name type="scientific">Favolaschia claudopus</name>
    <dbReference type="NCBI Taxonomy" id="2862362"/>
    <lineage>
        <taxon>Eukaryota</taxon>
        <taxon>Fungi</taxon>
        <taxon>Dikarya</taxon>
        <taxon>Basidiomycota</taxon>
        <taxon>Agaricomycotina</taxon>
        <taxon>Agaricomycetes</taxon>
        <taxon>Agaricomycetidae</taxon>
        <taxon>Agaricales</taxon>
        <taxon>Marasmiineae</taxon>
        <taxon>Mycenaceae</taxon>
        <taxon>Favolaschia</taxon>
    </lineage>
</organism>
<dbReference type="InterPro" id="IPR046450">
    <property type="entry name" value="PA_dom_sf"/>
</dbReference>
<dbReference type="FunFam" id="3.40.309.10:FF:000005">
    <property type="entry name" value="1-pyrroline-5-carboxylate dehydrogenase 1"/>
    <property type="match status" value="1"/>
</dbReference>
<dbReference type="PROSITE" id="PS00687">
    <property type="entry name" value="ALDEHYDE_DEHYDR_GLU"/>
    <property type="match status" value="1"/>
</dbReference>
<feature type="domain" description="PA" evidence="13">
    <location>
        <begin position="799"/>
        <end position="873"/>
    </location>
</feature>
<keyword evidence="7" id="KW-0642">Proline metabolism</keyword>
<dbReference type="Proteomes" id="UP001362999">
    <property type="component" value="Unassembled WGS sequence"/>
</dbReference>
<dbReference type="Gene3D" id="3.40.605.10">
    <property type="entry name" value="Aldehyde Dehydrogenase, Chain A, domain 1"/>
    <property type="match status" value="1"/>
</dbReference>
<dbReference type="InterPro" id="IPR007484">
    <property type="entry name" value="Peptidase_M28"/>
</dbReference>
<dbReference type="EMBL" id="JAWWNJ010000002">
    <property type="protein sequence ID" value="KAK7061959.1"/>
    <property type="molecule type" value="Genomic_DNA"/>
</dbReference>
<dbReference type="InterPro" id="IPR007365">
    <property type="entry name" value="TFR-like_dimer_dom"/>
</dbReference>
<dbReference type="SUPFAM" id="SSF53187">
    <property type="entry name" value="Zn-dependent exopeptidases"/>
    <property type="match status" value="1"/>
</dbReference>
<dbReference type="GO" id="GO:0005759">
    <property type="term" value="C:mitochondrial matrix"/>
    <property type="evidence" value="ECO:0007669"/>
    <property type="project" value="TreeGrafter"/>
</dbReference>
<evidence type="ECO:0000259" key="13">
    <source>
        <dbReference type="Pfam" id="PF02225"/>
    </source>
</evidence>
<dbReference type="InterPro" id="IPR016160">
    <property type="entry name" value="Ald_DH_CS_CYS"/>
</dbReference>
<dbReference type="FunFam" id="3.40.630.10:FF:000101">
    <property type="entry name" value="N-acetylated alpha-linked acidic dipeptidase like 1"/>
    <property type="match status" value="1"/>
</dbReference>
<dbReference type="PANTHER" id="PTHR42862:SF1">
    <property type="entry name" value="DELTA-1-PYRROLINE-5-CARBOXYLATE DEHYDROGENASE 2, ISOFORM A-RELATED"/>
    <property type="match status" value="1"/>
</dbReference>
<evidence type="ECO:0000256" key="10">
    <source>
        <dbReference type="PROSITE-ProRule" id="PRU10007"/>
    </source>
</evidence>
<feature type="domain" description="Peptidase M28" evidence="15">
    <location>
        <begin position="961"/>
        <end position="1087"/>
    </location>
</feature>
<reference evidence="16 17" key="1">
    <citation type="journal article" date="2024" name="J Genomics">
        <title>Draft genome sequencing and assembly of Favolaschia claudopus CIRM-BRFM 2984 isolated from oak limbs.</title>
        <authorList>
            <person name="Navarro D."/>
            <person name="Drula E."/>
            <person name="Chaduli D."/>
            <person name="Cazenave R."/>
            <person name="Ahrendt S."/>
            <person name="Wang J."/>
            <person name="Lipzen A."/>
            <person name="Daum C."/>
            <person name="Barry K."/>
            <person name="Grigoriev I.V."/>
            <person name="Favel A."/>
            <person name="Rosso M.N."/>
            <person name="Martin F."/>
        </authorList>
    </citation>
    <scope>NUCLEOTIDE SEQUENCE [LARGE SCALE GENOMIC DNA]</scope>
    <source>
        <strain evidence="16 17">CIRM-BRFM 2984</strain>
    </source>
</reference>
<dbReference type="InterPro" id="IPR003137">
    <property type="entry name" value="PA_domain"/>
</dbReference>
<dbReference type="InterPro" id="IPR005931">
    <property type="entry name" value="P5CDH/ALDH4A1"/>
</dbReference>
<dbReference type="InterPro" id="IPR029510">
    <property type="entry name" value="Ald_DH_CS_GLU"/>
</dbReference>
<dbReference type="SUPFAM" id="SSF47672">
    <property type="entry name" value="Transferrin receptor-like dimerisation domain"/>
    <property type="match status" value="1"/>
</dbReference>
<dbReference type="SUPFAM" id="SSF52025">
    <property type="entry name" value="PA domain"/>
    <property type="match status" value="1"/>
</dbReference>
<comment type="pathway">
    <text evidence="1">Amino-acid degradation; L-proline degradation into L-glutamate; L-glutamate from L-proline: step 2/2.</text>
</comment>
<name>A0AAW0EA22_9AGAR</name>
<dbReference type="InterPro" id="IPR016162">
    <property type="entry name" value="Ald_DH_N"/>
</dbReference>
<comment type="caution">
    <text evidence="16">The sequence shown here is derived from an EMBL/GenBank/DDBJ whole genome shotgun (WGS) entry which is preliminary data.</text>
</comment>
<comment type="catalytic activity">
    <reaction evidence="9">
        <text>L-glutamate 5-semialdehyde + NAD(+) + H2O = L-glutamate + NADH + 2 H(+)</text>
        <dbReference type="Rhea" id="RHEA:30235"/>
        <dbReference type="ChEBI" id="CHEBI:15377"/>
        <dbReference type="ChEBI" id="CHEBI:15378"/>
        <dbReference type="ChEBI" id="CHEBI:29985"/>
        <dbReference type="ChEBI" id="CHEBI:57540"/>
        <dbReference type="ChEBI" id="CHEBI:57945"/>
        <dbReference type="ChEBI" id="CHEBI:58066"/>
        <dbReference type="EC" id="1.2.1.88"/>
    </reaction>
</comment>
<dbReference type="Gene3D" id="3.40.630.10">
    <property type="entry name" value="Zn peptidases"/>
    <property type="match status" value="1"/>
</dbReference>
<dbReference type="InterPro" id="IPR016163">
    <property type="entry name" value="Ald_DH_C"/>
</dbReference>
<evidence type="ECO:0000256" key="7">
    <source>
        <dbReference type="ARBA" id="ARBA00023062"/>
    </source>
</evidence>
<dbReference type="NCBIfam" id="TIGR01236">
    <property type="entry name" value="D1pyr5carbox1"/>
    <property type="match status" value="1"/>
</dbReference>
<dbReference type="Pfam" id="PF04389">
    <property type="entry name" value="Peptidase_M28"/>
    <property type="match status" value="1"/>
</dbReference>
<evidence type="ECO:0000256" key="6">
    <source>
        <dbReference type="ARBA" id="ARBA00023027"/>
    </source>
</evidence>
<dbReference type="EC" id="1.2.1.88" evidence="4"/>
<keyword evidence="17" id="KW-1185">Reference proteome</keyword>
<gene>
    <name evidence="16" type="ORF">R3P38DRAFT_3384045</name>
</gene>
<evidence type="ECO:0000256" key="11">
    <source>
        <dbReference type="RuleBase" id="RU003345"/>
    </source>
</evidence>
<dbReference type="InterPro" id="IPR015590">
    <property type="entry name" value="Aldehyde_DH_dom"/>
</dbReference>
<evidence type="ECO:0000256" key="9">
    <source>
        <dbReference type="ARBA" id="ARBA00048142"/>
    </source>
</evidence>
<dbReference type="PROSITE" id="PS00070">
    <property type="entry name" value="ALDEHYDE_DEHYDR_CYS"/>
    <property type="match status" value="1"/>
</dbReference>
<evidence type="ECO:0000256" key="5">
    <source>
        <dbReference type="ARBA" id="ARBA00023002"/>
    </source>
</evidence>
<feature type="active site" evidence="10">
    <location>
        <position position="298"/>
    </location>
</feature>
<evidence type="ECO:0000256" key="8">
    <source>
        <dbReference type="ARBA" id="ARBA00032259"/>
    </source>
</evidence>
<evidence type="ECO:0000256" key="3">
    <source>
        <dbReference type="ARBA" id="ARBA00009986"/>
    </source>
</evidence>
<dbReference type="CDD" id="cd08022">
    <property type="entry name" value="M28_PSMA_like"/>
    <property type="match status" value="1"/>
</dbReference>
<dbReference type="SUPFAM" id="SSF53720">
    <property type="entry name" value="ALDH-like"/>
    <property type="match status" value="1"/>
</dbReference>
<evidence type="ECO:0000259" key="14">
    <source>
        <dbReference type="Pfam" id="PF04253"/>
    </source>
</evidence>
<dbReference type="InterPro" id="IPR036757">
    <property type="entry name" value="TFR-like_dimer_dom_sf"/>
</dbReference>
<keyword evidence="6" id="KW-0520">NAD</keyword>
<dbReference type="Pfam" id="PF04253">
    <property type="entry name" value="TFR_dimer"/>
    <property type="match status" value="1"/>
</dbReference>
<dbReference type="GO" id="GO:0003842">
    <property type="term" value="F:L-glutamate gamma-semialdehyde dehydrogenase activity"/>
    <property type="evidence" value="ECO:0007669"/>
    <property type="project" value="UniProtKB-EC"/>
</dbReference>
<dbReference type="Pfam" id="PF00171">
    <property type="entry name" value="Aldedh"/>
    <property type="match status" value="1"/>
</dbReference>
<dbReference type="GO" id="GO:0010133">
    <property type="term" value="P:L-proline catabolic process to L-glutamate"/>
    <property type="evidence" value="ECO:0007669"/>
    <property type="project" value="InterPro"/>
</dbReference>
<comment type="similarity">
    <text evidence="2">Belongs to the peptidase M28 family. M28B subfamily.</text>
</comment>
<dbReference type="InterPro" id="IPR016161">
    <property type="entry name" value="Ald_DH/histidinol_DH"/>
</dbReference>
<evidence type="ECO:0000313" key="17">
    <source>
        <dbReference type="Proteomes" id="UP001362999"/>
    </source>
</evidence>